<organism evidence="1">
    <name type="scientific">Hexamita inflata</name>
    <dbReference type="NCBI Taxonomy" id="28002"/>
    <lineage>
        <taxon>Eukaryota</taxon>
        <taxon>Metamonada</taxon>
        <taxon>Diplomonadida</taxon>
        <taxon>Hexamitidae</taxon>
        <taxon>Hexamitinae</taxon>
        <taxon>Hexamita</taxon>
    </lineage>
</organism>
<proteinExistence type="predicted"/>
<gene>
    <name evidence="1" type="ORF">HINF_LOCUS31007</name>
    <name evidence="2" type="ORF">HINF_LOCUS38700</name>
</gene>
<sequence>MLGTKQGSRTLLSTRNGVFEVEGQCGRLISNSTMSALSSQYCTKYCFGLFLSKQQQEVEITYAKNYLGRKRNSACLKKEFYITGLKQRLKTLSYTVVGPRNAFLNQEEE</sequence>
<dbReference type="Proteomes" id="UP001642409">
    <property type="component" value="Unassembled WGS sequence"/>
</dbReference>
<dbReference type="AlphaFoldDB" id="A0AA86UA51"/>
<reference evidence="1" key="1">
    <citation type="submission" date="2023-06" db="EMBL/GenBank/DDBJ databases">
        <authorList>
            <person name="Kurt Z."/>
        </authorList>
    </citation>
    <scope>NUCLEOTIDE SEQUENCE</scope>
</reference>
<dbReference type="EMBL" id="CATOUU010000714">
    <property type="protein sequence ID" value="CAI9943362.1"/>
    <property type="molecule type" value="Genomic_DNA"/>
</dbReference>
<protein>
    <submittedName>
        <fullName evidence="2">Hypothetical_protein</fullName>
    </submittedName>
</protein>
<evidence type="ECO:0000313" key="1">
    <source>
        <dbReference type="EMBL" id="CAI9943362.1"/>
    </source>
</evidence>
<name>A0AA86UA51_9EUKA</name>
<reference evidence="2 3" key="2">
    <citation type="submission" date="2024-07" db="EMBL/GenBank/DDBJ databases">
        <authorList>
            <person name="Akdeniz Z."/>
        </authorList>
    </citation>
    <scope>NUCLEOTIDE SEQUENCE [LARGE SCALE GENOMIC DNA]</scope>
</reference>
<evidence type="ECO:0000313" key="3">
    <source>
        <dbReference type="Proteomes" id="UP001642409"/>
    </source>
</evidence>
<keyword evidence="3" id="KW-1185">Reference proteome</keyword>
<evidence type="ECO:0000313" key="2">
    <source>
        <dbReference type="EMBL" id="CAL6041047.1"/>
    </source>
</evidence>
<comment type="caution">
    <text evidence="1">The sequence shown here is derived from an EMBL/GenBank/DDBJ whole genome shotgun (WGS) entry which is preliminary data.</text>
</comment>
<accession>A0AA86UA51</accession>
<dbReference type="EMBL" id="CAXDID020000147">
    <property type="protein sequence ID" value="CAL6041047.1"/>
    <property type="molecule type" value="Genomic_DNA"/>
</dbReference>